<dbReference type="Proteomes" id="UP000247346">
    <property type="component" value="Unassembled WGS sequence"/>
</dbReference>
<organism evidence="2 3">
    <name type="scientific">Xanthomonas sacchari</name>
    <dbReference type="NCBI Taxonomy" id="56458"/>
    <lineage>
        <taxon>Bacteria</taxon>
        <taxon>Pseudomonadati</taxon>
        <taxon>Pseudomonadota</taxon>
        <taxon>Gammaproteobacteria</taxon>
        <taxon>Lysobacterales</taxon>
        <taxon>Lysobacteraceae</taxon>
        <taxon>Xanthomonas</taxon>
    </lineage>
</organism>
<dbReference type="AlphaFoldDB" id="A0A2P5Z6P1"/>
<evidence type="ECO:0000313" key="2">
    <source>
        <dbReference type="EMBL" id="PPU83903.1"/>
    </source>
</evidence>
<feature type="chain" id="PRO_5015182896" evidence="1">
    <location>
        <begin position="23"/>
        <end position="105"/>
    </location>
</feature>
<dbReference type="OrthoDB" id="6002371at2"/>
<feature type="signal peptide" evidence="1">
    <location>
        <begin position="1"/>
        <end position="22"/>
    </location>
</feature>
<reference evidence="2 3" key="1">
    <citation type="submission" date="2016-08" db="EMBL/GenBank/DDBJ databases">
        <authorList>
            <person name="Seilhamer J.J."/>
        </authorList>
    </citation>
    <scope>NUCLEOTIDE SEQUENCE [LARGE SCALE GENOMIC DNA]</scope>
    <source>
        <strain evidence="2 3">CFBP4641</strain>
    </source>
</reference>
<accession>A0A2P5Z6P1</accession>
<comment type="caution">
    <text evidence="2">The sequence shown here is derived from an EMBL/GenBank/DDBJ whole genome shotgun (WGS) entry which is preliminary data.</text>
</comment>
<dbReference type="RefSeq" id="WP_010341641.1">
    <property type="nucleotide sequence ID" value="NZ_CP132343.1"/>
</dbReference>
<keyword evidence="1" id="KW-0732">Signal</keyword>
<dbReference type="EMBL" id="MDEK01000004">
    <property type="protein sequence ID" value="PPU83903.1"/>
    <property type="molecule type" value="Genomic_DNA"/>
</dbReference>
<gene>
    <name evidence="2" type="ORF">XsacCFBP4641_05910</name>
</gene>
<evidence type="ECO:0000256" key="1">
    <source>
        <dbReference type="SAM" id="SignalP"/>
    </source>
</evidence>
<protein>
    <submittedName>
        <fullName evidence="2">Uncharacterized protein</fullName>
    </submittedName>
</protein>
<dbReference type="GeneID" id="93877146"/>
<sequence>MRWILMLGCALFSIAYSDSASALQMITGKVTQIEATYMPTQIPFLLSEGNATCPAGKPVYWAKDQENNKAIYAMLMSAFVSGKRVTLIMDDNDTTCTGKFIYMVE</sequence>
<proteinExistence type="predicted"/>
<name>A0A2P5Z6P1_9XANT</name>
<evidence type="ECO:0000313" key="3">
    <source>
        <dbReference type="Proteomes" id="UP000247346"/>
    </source>
</evidence>